<dbReference type="STRING" id="9402.L5K1U7"/>
<keyword evidence="14 16" id="KW-0131">Cell cycle</keyword>
<keyword evidence="6 16" id="KW-0132">Cell division</keyword>
<evidence type="ECO:0000256" key="4">
    <source>
        <dbReference type="ARBA" id="ARBA00009062"/>
    </source>
</evidence>
<evidence type="ECO:0000256" key="5">
    <source>
        <dbReference type="ARBA" id="ARBA00022454"/>
    </source>
</evidence>
<reference evidence="20" key="1">
    <citation type="journal article" date="2013" name="Science">
        <title>Comparative analysis of bat genomes provides insight into the evolution of flight and immunity.</title>
        <authorList>
            <person name="Zhang G."/>
            <person name="Cowled C."/>
            <person name="Shi Z."/>
            <person name="Huang Z."/>
            <person name="Bishop-Lilly K.A."/>
            <person name="Fang X."/>
            <person name="Wynne J.W."/>
            <person name="Xiong Z."/>
            <person name="Baker M.L."/>
            <person name="Zhao W."/>
            <person name="Tachedjian M."/>
            <person name="Zhu Y."/>
            <person name="Zhou P."/>
            <person name="Jiang X."/>
            <person name="Ng J."/>
            <person name="Yang L."/>
            <person name="Wu L."/>
            <person name="Xiao J."/>
            <person name="Feng Y."/>
            <person name="Chen Y."/>
            <person name="Sun X."/>
            <person name="Zhang Y."/>
            <person name="Marsh G.A."/>
            <person name="Crameri G."/>
            <person name="Broder C.C."/>
            <person name="Frey K.G."/>
            <person name="Wang L.F."/>
            <person name="Wang J."/>
        </authorList>
    </citation>
    <scope>NUCLEOTIDE SEQUENCE [LARGE SCALE GENOMIC DNA]</scope>
</reference>
<dbReference type="FunFam" id="2.20.25.230:FF:000001">
    <property type="entry name" value="protein zwilch homolog isoform X1"/>
    <property type="match status" value="1"/>
</dbReference>
<dbReference type="PANTHER" id="PTHR15995">
    <property type="entry name" value="PROTEIN ZWILCH HOMOLOG"/>
    <property type="match status" value="1"/>
</dbReference>
<dbReference type="CDD" id="cd10493">
    <property type="entry name" value="MH1_SMAD_6"/>
    <property type="match status" value="1"/>
</dbReference>
<keyword evidence="10 16" id="KW-0995">Kinetochore</keyword>
<dbReference type="PANTHER" id="PTHR15995:SF1">
    <property type="entry name" value="PROTEIN ZWILCH HOMOLOG"/>
    <property type="match status" value="1"/>
</dbReference>
<dbReference type="Proteomes" id="UP000010552">
    <property type="component" value="Unassembled WGS sequence"/>
</dbReference>
<dbReference type="SUPFAM" id="SSF49879">
    <property type="entry name" value="SMAD/FHA domain"/>
    <property type="match status" value="1"/>
</dbReference>
<dbReference type="InParanoid" id="L5K1U7"/>
<dbReference type="EMBL" id="KB031042">
    <property type="protein sequence ID" value="ELK05307.1"/>
    <property type="molecule type" value="Genomic_DNA"/>
</dbReference>
<evidence type="ECO:0000256" key="3">
    <source>
        <dbReference type="ARBA" id="ARBA00005545"/>
    </source>
</evidence>
<proteinExistence type="inferred from homology"/>
<dbReference type="InterPro" id="IPR001132">
    <property type="entry name" value="SMAD_dom_Dwarfin-type"/>
</dbReference>
<dbReference type="FunFam" id="3.90.520.10:FF:000003">
    <property type="entry name" value="Mothers against decapentaplegic homolog"/>
    <property type="match status" value="1"/>
</dbReference>
<gene>
    <name evidence="19" type="ORF">PAL_GLEAN10023352</name>
</gene>
<feature type="domain" description="MH2" evidence="18">
    <location>
        <begin position="571"/>
        <end position="737"/>
    </location>
</feature>
<comment type="subcellular location">
    <subcellularLocation>
        <location evidence="2 16">Chromosome</location>
        <location evidence="2 16">Centromere</location>
        <location evidence="2 16">Kinetochore</location>
    </subcellularLocation>
    <subcellularLocation>
        <location evidence="1">Nucleus</location>
    </subcellularLocation>
</comment>
<dbReference type="Pfam" id="PF09817">
    <property type="entry name" value="Zwilch"/>
    <property type="match status" value="1"/>
</dbReference>
<comment type="similarity">
    <text evidence="4 16">Belongs to the ZWILCH family.</text>
</comment>
<dbReference type="GO" id="GO:0046872">
    <property type="term" value="F:metal ion binding"/>
    <property type="evidence" value="ECO:0007669"/>
    <property type="project" value="UniProtKB-KW"/>
</dbReference>
<keyword evidence="7" id="KW-0479">Metal-binding</keyword>
<dbReference type="SUPFAM" id="SSF56366">
    <property type="entry name" value="SMAD MH1 domain"/>
    <property type="match status" value="1"/>
</dbReference>
<dbReference type="Gene3D" id="3.90.520.10">
    <property type="entry name" value="SMAD MH1 domain"/>
    <property type="match status" value="1"/>
</dbReference>
<sequence length="737" mass="81922">MWSRMNRAAEEFYTRLLQIFDEEKKGICKDPFIYEADVQVQLISKGQPNPLKNILNESDVVFILEKVADVQVQLISKGQPNPLKNILNESDVVFILEKVPLEKEETSNVEELQSEETAISDFSTGENIGPLALPVGRARQLIGLYTMAHNPNMTHLKINRPVTALPPLWVRCDSSDPEGTCWLGAELITTNNSITGIVLYVVSCKADKNYSVNLEDLKNSHKKRHHLSTVTARGFAQYELLKSTALDDSVPASQTTITLDISWSPVDEILQIPPLSSNATLVLADGLRTGITEWPAPLEAKSAVELVQEFLNDLNKLDGFGDSTKKDTETMKHDSAAFDRSIECLFTVRCDLDFAEQLWCKMSSSVISYQDLVKCFTLIIQSLQRGDIQPWPAGGGRSHEARSRLLLLEQELKTVTYSLLKRLKERSLDTLLEAVESRGGVPGGCVLVPRADLRLGGQPAPPQLLLGRLFRWPDLQHAVELKPLCGCHSFAAAADGPTVCCNPYHFSRLCGPESPPPPYSRLSPRDEYKPLDLSDSTLSYTETEATNSLITAPGEFSDASMSPDATKPSHWCSVAYWEHRTRVGRLYAVYDQAVSIFYDLPQGSGFCLGQLNLEQRSESVRRTRSKIGFGILLSKEPDGVWAYNRGEHPIFVNSPTLDAPGGRTLVVRKVPPGYSIKVFDFERSGLLQHGPEADAADGPYDPNSVRISFAKGWGPCYSRQFITSCPCWLEILLNNHR</sequence>
<dbReference type="GO" id="GO:0005667">
    <property type="term" value="C:transcription regulator complex"/>
    <property type="evidence" value="ECO:0007669"/>
    <property type="project" value="InterPro"/>
</dbReference>
<dbReference type="InterPro" id="IPR018630">
    <property type="entry name" value="Zwilch"/>
</dbReference>
<keyword evidence="12" id="KW-0804">Transcription</keyword>
<dbReference type="Gene3D" id="6.10.140.520">
    <property type="match status" value="1"/>
</dbReference>
<organism evidence="19 20">
    <name type="scientific">Pteropus alecto</name>
    <name type="common">Black flying fox</name>
    <dbReference type="NCBI Taxonomy" id="9402"/>
    <lineage>
        <taxon>Eukaryota</taxon>
        <taxon>Metazoa</taxon>
        <taxon>Chordata</taxon>
        <taxon>Craniata</taxon>
        <taxon>Vertebrata</taxon>
        <taxon>Euteleostomi</taxon>
        <taxon>Mammalia</taxon>
        <taxon>Eutheria</taxon>
        <taxon>Laurasiatheria</taxon>
        <taxon>Chiroptera</taxon>
        <taxon>Yinpterochiroptera</taxon>
        <taxon>Pteropodoidea</taxon>
        <taxon>Pteropodidae</taxon>
        <taxon>Pteropodinae</taxon>
        <taxon>Pteropus</taxon>
    </lineage>
</organism>
<evidence type="ECO:0000256" key="16">
    <source>
        <dbReference type="RuleBase" id="RU369076"/>
    </source>
</evidence>
<dbReference type="Gene3D" id="2.60.200.10">
    <property type="match status" value="1"/>
</dbReference>
<keyword evidence="15 16" id="KW-0137">Centromere</keyword>
<feature type="domain" description="MH1" evidence="17">
    <location>
        <begin position="378"/>
        <end position="515"/>
    </location>
</feature>
<keyword evidence="13" id="KW-0539">Nucleus</keyword>
<evidence type="ECO:0000256" key="13">
    <source>
        <dbReference type="ARBA" id="ARBA00023242"/>
    </source>
</evidence>
<keyword evidence="5 16" id="KW-0158">Chromosome</keyword>
<dbReference type="InterPro" id="IPR013019">
    <property type="entry name" value="MAD_homology_MH1"/>
</dbReference>
<dbReference type="SMART" id="SM00523">
    <property type="entry name" value="DWA"/>
    <property type="match status" value="1"/>
</dbReference>
<protein>
    <recommendedName>
        <fullName evidence="16">Protein zwilch</fullName>
    </recommendedName>
</protein>
<evidence type="ECO:0000313" key="20">
    <source>
        <dbReference type="Proteomes" id="UP000010552"/>
    </source>
</evidence>
<evidence type="ECO:0000256" key="8">
    <source>
        <dbReference type="ARBA" id="ARBA00022776"/>
    </source>
</evidence>
<dbReference type="Pfam" id="PF03166">
    <property type="entry name" value="MH2"/>
    <property type="match status" value="1"/>
</dbReference>
<dbReference type="InterPro" id="IPR017855">
    <property type="entry name" value="SMAD-like_dom_sf"/>
</dbReference>
<evidence type="ECO:0000256" key="15">
    <source>
        <dbReference type="ARBA" id="ARBA00023328"/>
    </source>
</evidence>
<keyword evidence="9" id="KW-0862">Zinc</keyword>
<dbReference type="InterPro" id="IPR003619">
    <property type="entry name" value="MAD_homology1_Dwarfin-type"/>
</dbReference>
<dbReference type="FunCoup" id="L5K1U7">
    <property type="interactions" value="2559"/>
</dbReference>
<dbReference type="Gene3D" id="1.10.287.1880">
    <property type="match status" value="1"/>
</dbReference>
<evidence type="ECO:0000256" key="1">
    <source>
        <dbReference type="ARBA" id="ARBA00004123"/>
    </source>
</evidence>
<dbReference type="Pfam" id="PF03165">
    <property type="entry name" value="MH1"/>
    <property type="match status" value="1"/>
</dbReference>
<evidence type="ECO:0000256" key="9">
    <source>
        <dbReference type="ARBA" id="ARBA00022833"/>
    </source>
</evidence>
<evidence type="ECO:0000313" key="19">
    <source>
        <dbReference type="EMBL" id="ELK05307.1"/>
    </source>
</evidence>
<evidence type="ECO:0000259" key="17">
    <source>
        <dbReference type="PROSITE" id="PS51075"/>
    </source>
</evidence>
<dbReference type="InterPro" id="IPR036578">
    <property type="entry name" value="SMAD_MH1_sf"/>
</dbReference>
<dbReference type="GO" id="GO:0005634">
    <property type="term" value="C:nucleus"/>
    <property type="evidence" value="ECO:0007669"/>
    <property type="project" value="UniProtKB-SubCell"/>
</dbReference>
<evidence type="ECO:0000256" key="11">
    <source>
        <dbReference type="ARBA" id="ARBA00023015"/>
    </source>
</evidence>
<keyword evidence="20" id="KW-1185">Reference proteome</keyword>
<dbReference type="SMART" id="SM00524">
    <property type="entry name" value="DWB"/>
    <property type="match status" value="1"/>
</dbReference>
<dbReference type="CDD" id="cd10499">
    <property type="entry name" value="MH2_SMAD_6"/>
    <property type="match status" value="1"/>
</dbReference>
<dbReference type="GO" id="GO:0007094">
    <property type="term" value="P:mitotic spindle assembly checkpoint signaling"/>
    <property type="evidence" value="ECO:0007669"/>
    <property type="project" value="UniProtKB-UniRule"/>
</dbReference>
<dbReference type="GO" id="GO:0051301">
    <property type="term" value="P:cell division"/>
    <property type="evidence" value="ECO:0007669"/>
    <property type="project" value="UniProtKB-UniRule"/>
</dbReference>
<name>L5K1U7_PTEAL</name>
<dbReference type="InterPro" id="IPR008984">
    <property type="entry name" value="SMAD_FHA_dom_sf"/>
</dbReference>
<dbReference type="eggNOG" id="KOG3701">
    <property type="taxonomic scope" value="Eukaryota"/>
</dbReference>
<keyword evidence="11" id="KW-0805">Transcription regulation</keyword>
<dbReference type="FunFam" id="2.60.200.10:FF:000004">
    <property type="entry name" value="Mothers against decapentaplegic homolog"/>
    <property type="match status" value="1"/>
</dbReference>
<evidence type="ECO:0000259" key="18">
    <source>
        <dbReference type="PROSITE" id="PS51076"/>
    </source>
</evidence>
<evidence type="ECO:0000256" key="14">
    <source>
        <dbReference type="ARBA" id="ARBA00023306"/>
    </source>
</evidence>
<evidence type="ECO:0000256" key="2">
    <source>
        <dbReference type="ARBA" id="ARBA00004629"/>
    </source>
</evidence>
<dbReference type="GO" id="GO:1990423">
    <property type="term" value="C:RZZ complex"/>
    <property type="evidence" value="ECO:0007669"/>
    <property type="project" value="UniProtKB-UniRule"/>
</dbReference>
<dbReference type="PROSITE" id="PS51075">
    <property type="entry name" value="MH1"/>
    <property type="match status" value="1"/>
</dbReference>
<evidence type="ECO:0000256" key="7">
    <source>
        <dbReference type="ARBA" id="ARBA00022723"/>
    </source>
</evidence>
<dbReference type="AlphaFoldDB" id="L5K1U7"/>
<evidence type="ECO:0000256" key="12">
    <source>
        <dbReference type="ARBA" id="ARBA00023163"/>
    </source>
</evidence>
<evidence type="ECO:0000256" key="6">
    <source>
        <dbReference type="ARBA" id="ARBA00022618"/>
    </source>
</evidence>
<dbReference type="Gene3D" id="2.20.25.230">
    <property type="match status" value="1"/>
</dbReference>
<dbReference type="PROSITE" id="PS51076">
    <property type="entry name" value="MH2"/>
    <property type="match status" value="1"/>
</dbReference>
<comment type="subunit">
    <text evidence="16">Component of the RZZ complex.</text>
</comment>
<dbReference type="GO" id="GO:0034501">
    <property type="term" value="P:protein localization to kinetochore"/>
    <property type="evidence" value="ECO:0007669"/>
    <property type="project" value="UniProtKB-UniRule"/>
</dbReference>
<accession>L5K1U7</accession>
<dbReference type="GO" id="GO:0006355">
    <property type="term" value="P:regulation of DNA-templated transcription"/>
    <property type="evidence" value="ECO:0007669"/>
    <property type="project" value="InterPro"/>
</dbReference>
<comment type="similarity">
    <text evidence="3">Belongs to the dwarfin/SMAD family.</text>
</comment>
<comment type="function">
    <text evidence="16">Essential component of the mitotic checkpoint, which prevents cells from prematurely exiting mitosis. Required for the assembly of the dynein-dynactin and MAD1-MAD2 complexes onto kinetochores. Its function related to the spindle assembly machinery is proposed to depend on its association in the mitotic RZZ complex.</text>
</comment>
<evidence type="ECO:0000256" key="10">
    <source>
        <dbReference type="ARBA" id="ARBA00022838"/>
    </source>
</evidence>
<keyword evidence="8 16" id="KW-0498">Mitosis</keyword>